<evidence type="ECO:0000313" key="1">
    <source>
        <dbReference type="EMBL" id="MPM93005.1"/>
    </source>
</evidence>
<protein>
    <submittedName>
        <fullName evidence="1">Uncharacterized protein</fullName>
    </submittedName>
</protein>
<dbReference type="AlphaFoldDB" id="A0A645DUP8"/>
<accession>A0A645DUP8</accession>
<name>A0A645DUP8_9ZZZZ</name>
<proteinExistence type="predicted"/>
<reference evidence="1" key="1">
    <citation type="submission" date="2019-08" db="EMBL/GenBank/DDBJ databases">
        <authorList>
            <person name="Kucharzyk K."/>
            <person name="Murdoch R.W."/>
            <person name="Higgins S."/>
            <person name="Loffler F."/>
        </authorList>
    </citation>
    <scope>NUCLEOTIDE SEQUENCE</scope>
</reference>
<organism evidence="1">
    <name type="scientific">bioreactor metagenome</name>
    <dbReference type="NCBI Taxonomy" id="1076179"/>
    <lineage>
        <taxon>unclassified sequences</taxon>
        <taxon>metagenomes</taxon>
        <taxon>ecological metagenomes</taxon>
    </lineage>
</organism>
<dbReference type="EMBL" id="VSSQ01039867">
    <property type="protein sequence ID" value="MPM93005.1"/>
    <property type="molecule type" value="Genomic_DNA"/>
</dbReference>
<sequence>MDVEIPAVLRAGPMENTVDLNRVADNAVSAHIGYFLCLVGRKIDADGVCPVADANPGIVATIKDIADDLTAVGNGLPVIL</sequence>
<gene>
    <name evidence="1" type="ORF">SDC9_140141</name>
</gene>
<comment type="caution">
    <text evidence="1">The sequence shown here is derived from an EMBL/GenBank/DDBJ whole genome shotgun (WGS) entry which is preliminary data.</text>
</comment>